<gene>
    <name evidence="1" type="ORF">DP116_21600</name>
</gene>
<organism evidence="1 2">
    <name type="scientific">Brasilonema bromeliae SPC951</name>
    <dbReference type="NCBI Taxonomy" id="385972"/>
    <lineage>
        <taxon>Bacteria</taxon>
        <taxon>Bacillati</taxon>
        <taxon>Cyanobacteriota</taxon>
        <taxon>Cyanophyceae</taxon>
        <taxon>Nostocales</taxon>
        <taxon>Scytonemataceae</taxon>
        <taxon>Brasilonema</taxon>
        <taxon>Bromeliae group (in: Brasilonema)</taxon>
    </lineage>
</organism>
<proteinExistence type="predicted"/>
<protein>
    <submittedName>
        <fullName evidence="1">Uncharacterized protein</fullName>
    </submittedName>
</protein>
<evidence type="ECO:0000313" key="2">
    <source>
        <dbReference type="Proteomes" id="UP000718564"/>
    </source>
</evidence>
<dbReference type="Proteomes" id="UP000718564">
    <property type="component" value="Unassembled WGS sequence"/>
</dbReference>
<comment type="caution">
    <text evidence="1">The sequence shown here is derived from an EMBL/GenBank/DDBJ whole genome shotgun (WGS) entry which is preliminary data.</text>
</comment>
<name>A0ABX1PBQ6_9CYAN</name>
<keyword evidence="2" id="KW-1185">Reference proteome</keyword>
<dbReference type="EMBL" id="QMEB01000203">
    <property type="protein sequence ID" value="NMG21900.1"/>
    <property type="molecule type" value="Genomic_DNA"/>
</dbReference>
<accession>A0ABX1PBQ6</accession>
<reference evidence="1 2" key="1">
    <citation type="submission" date="2018-06" db="EMBL/GenBank/DDBJ databases">
        <title>Comparative genomics of Brasilonema spp. strains.</title>
        <authorList>
            <person name="Alvarenga D.O."/>
            <person name="Fiore M.F."/>
            <person name="Varani A.M."/>
        </authorList>
    </citation>
    <scope>NUCLEOTIDE SEQUENCE [LARGE SCALE GENOMIC DNA]</scope>
    <source>
        <strain evidence="1 2">SPC951</strain>
    </source>
</reference>
<evidence type="ECO:0000313" key="1">
    <source>
        <dbReference type="EMBL" id="NMG21900.1"/>
    </source>
</evidence>
<sequence length="69" mass="7657">MCINVCKNLLAQNSFLSIKLCIEQETTQKEVALVYLVVGTATATRTTDALVAFAHAMLWLMLPERRCGL</sequence>